<keyword evidence="1" id="KW-0472">Membrane</keyword>
<dbReference type="AlphaFoldDB" id="A0A016STV4"/>
<accession>A0A016STV4</accession>
<dbReference type="EMBL" id="JARK01001511">
    <property type="protein sequence ID" value="EYB94118.1"/>
    <property type="molecule type" value="Genomic_DNA"/>
</dbReference>
<dbReference type="Proteomes" id="UP000024635">
    <property type="component" value="Unassembled WGS sequence"/>
</dbReference>
<comment type="caution">
    <text evidence="2">The sequence shown here is derived from an EMBL/GenBank/DDBJ whole genome shotgun (WGS) entry which is preliminary data.</text>
</comment>
<keyword evidence="3" id="KW-1185">Reference proteome</keyword>
<keyword evidence="1" id="KW-1133">Transmembrane helix</keyword>
<organism evidence="2 3">
    <name type="scientific">Ancylostoma ceylanicum</name>
    <dbReference type="NCBI Taxonomy" id="53326"/>
    <lineage>
        <taxon>Eukaryota</taxon>
        <taxon>Metazoa</taxon>
        <taxon>Ecdysozoa</taxon>
        <taxon>Nematoda</taxon>
        <taxon>Chromadorea</taxon>
        <taxon>Rhabditida</taxon>
        <taxon>Rhabditina</taxon>
        <taxon>Rhabditomorpha</taxon>
        <taxon>Strongyloidea</taxon>
        <taxon>Ancylostomatidae</taxon>
        <taxon>Ancylostomatinae</taxon>
        <taxon>Ancylostoma</taxon>
    </lineage>
</organism>
<sequence>MTAAIGRLFEHFCLRISNLCKMVPCDGIYKCFFFVLHIDVMGQHLMFIGPFFFLPFSNRDTHARSTLVDDTTFCVNNKN</sequence>
<evidence type="ECO:0000256" key="1">
    <source>
        <dbReference type="SAM" id="Phobius"/>
    </source>
</evidence>
<evidence type="ECO:0000313" key="2">
    <source>
        <dbReference type="EMBL" id="EYB94118.1"/>
    </source>
</evidence>
<protein>
    <submittedName>
        <fullName evidence="2">Uncharacterized protein</fullName>
    </submittedName>
</protein>
<evidence type="ECO:0000313" key="3">
    <source>
        <dbReference type="Proteomes" id="UP000024635"/>
    </source>
</evidence>
<proteinExistence type="predicted"/>
<feature type="transmembrane region" description="Helical" evidence="1">
    <location>
        <begin position="32"/>
        <end position="54"/>
    </location>
</feature>
<name>A0A016STV4_9BILA</name>
<keyword evidence="1" id="KW-0812">Transmembrane</keyword>
<reference evidence="3" key="1">
    <citation type="journal article" date="2015" name="Nat. Genet.">
        <title>The genome and transcriptome of the zoonotic hookworm Ancylostoma ceylanicum identify infection-specific gene families.</title>
        <authorList>
            <person name="Schwarz E.M."/>
            <person name="Hu Y."/>
            <person name="Antoshechkin I."/>
            <person name="Miller M.M."/>
            <person name="Sternberg P.W."/>
            <person name="Aroian R.V."/>
        </authorList>
    </citation>
    <scope>NUCLEOTIDE SEQUENCE</scope>
    <source>
        <strain evidence="3">HY135</strain>
    </source>
</reference>
<gene>
    <name evidence="2" type="primary">Acey_s0175.g498</name>
    <name evidence="2" type="ORF">Y032_0175g498</name>
</gene>